<comment type="similarity">
    <text evidence="10">Belongs to the G-protein coupled receptor 1 family.</text>
</comment>
<evidence type="ECO:0000256" key="5">
    <source>
        <dbReference type="ARBA" id="ARBA00023040"/>
    </source>
</evidence>
<evidence type="ECO:0000256" key="4">
    <source>
        <dbReference type="ARBA" id="ARBA00022989"/>
    </source>
</evidence>
<feature type="transmembrane region" description="Helical" evidence="12">
    <location>
        <begin position="73"/>
        <end position="92"/>
    </location>
</feature>
<keyword evidence="9" id="KW-1015">Disulfide bond</keyword>
<feature type="transmembrane region" description="Helical" evidence="12">
    <location>
        <begin position="195"/>
        <end position="221"/>
    </location>
</feature>
<keyword evidence="8 10" id="KW-0807">Transducer</keyword>
<evidence type="ECO:0000256" key="2">
    <source>
        <dbReference type="ARBA" id="ARBA00022475"/>
    </source>
</evidence>
<feature type="domain" description="G-protein coupled receptors family 1 profile" evidence="13">
    <location>
        <begin position="52"/>
        <end position="421"/>
    </location>
</feature>
<name>A0AAJ7SNF1_PETMA</name>
<feature type="region of interest" description="Disordered" evidence="11">
    <location>
        <begin position="500"/>
        <end position="531"/>
    </location>
</feature>
<evidence type="ECO:0000256" key="8">
    <source>
        <dbReference type="ARBA" id="ARBA00023224"/>
    </source>
</evidence>
<evidence type="ECO:0000313" key="15">
    <source>
        <dbReference type="RefSeq" id="XP_032802524.1"/>
    </source>
</evidence>
<dbReference type="PANTHER" id="PTHR22750">
    <property type="entry name" value="G-PROTEIN COUPLED RECEPTOR"/>
    <property type="match status" value="1"/>
</dbReference>
<proteinExistence type="inferred from homology"/>
<keyword evidence="7" id="KW-0325">Glycoprotein</keyword>
<evidence type="ECO:0000256" key="12">
    <source>
        <dbReference type="SAM" id="Phobius"/>
    </source>
</evidence>
<dbReference type="Gene3D" id="1.20.1070.10">
    <property type="entry name" value="Rhodopsin 7-helix transmembrane proteins"/>
    <property type="match status" value="1"/>
</dbReference>
<evidence type="ECO:0000256" key="1">
    <source>
        <dbReference type="ARBA" id="ARBA00004651"/>
    </source>
</evidence>
<dbReference type="InterPro" id="IPR017452">
    <property type="entry name" value="GPCR_Rhodpsn_7TM"/>
</dbReference>
<dbReference type="PRINTS" id="PR00237">
    <property type="entry name" value="GPCRRHODOPSN"/>
</dbReference>
<comment type="subcellular location">
    <subcellularLocation>
        <location evidence="1">Cell membrane</location>
        <topology evidence="1">Multi-pass membrane protein</topology>
    </subcellularLocation>
</comment>
<dbReference type="PROSITE" id="PS00237">
    <property type="entry name" value="G_PROTEIN_RECEP_F1_1"/>
    <property type="match status" value="1"/>
</dbReference>
<keyword evidence="10" id="KW-0675">Receptor</keyword>
<dbReference type="InterPro" id="IPR004061">
    <property type="entry name" value="S1P_rcpt"/>
</dbReference>
<dbReference type="PROSITE" id="PS50262">
    <property type="entry name" value="G_PROTEIN_RECEP_F1_2"/>
    <property type="match status" value="1"/>
</dbReference>
<keyword evidence="3 10" id="KW-0812">Transmembrane</keyword>
<keyword evidence="6 12" id="KW-0472">Membrane</keyword>
<feature type="compositionally biased region" description="Low complexity" evidence="11">
    <location>
        <begin position="299"/>
        <end position="317"/>
    </location>
</feature>
<evidence type="ECO:0000256" key="3">
    <source>
        <dbReference type="ARBA" id="ARBA00022692"/>
    </source>
</evidence>
<feature type="disulfide bond" evidence="9">
    <location>
        <begin position="391"/>
        <end position="396"/>
    </location>
</feature>
<keyword evidence="2" id="KW-1003">Cell membrane</keyword>
<feature type="compositionally biased region" description="Polar residues" evidence="11">
    <location>
        <begin position="331"/>
        <end position="344"/>
    </location>
</feature>
<keyword evidence="14" id="KW-1185">Reference proteome</keyword>
<evidence type="ECO:0000313" key="14">
    <source>
        <dbReference type="Proteomes" id="UP001318040"/>
    </source>
</evidence>
<feature type="region of interest" description="Disordered" evidence="11">
    <location>
        <begin position="272"/>
        <end position="352"/>
    </location>
</feature>
<dbReference type="AlphaFoldDB" id="A0AAJ7SNF1"/>
<feature type="disulfide bond" evidence="9">
    <location>
        <begin position="177"/>
        <end position="184"/>
    </location>
</feature>
<evidence type="ECO:0000256" key="7">
    <source>
        <dbReference type="ARBA" id="ARBA00023180"/>
    </source>
</evidence>
<evidence type="ECO:0000256" key="10">
    <source>
        <dbReference type="RuleBase" id="RU000688"/>
    </source>
</evidence>
<evidence type="ECO:0000259" key="13">
    <source>
        <dbReference type="PROSITE" id="PS50262"/>
    </source>
</evidence>
<organism evidence="14 15">
    <name type="scientific">Petromyzon marinus</name>
    <name type="common">Sea lamprey</name>
    <dbReference type="NCBI Taxonomy" id="7757"/>
    <lineage>
        <taxon>Eukaryota</taxon>
        <taxon>Metazoa</taxon>
        <taxon>Chordata</taxon>
        <taxon>Craniata</taxon>
        <taxon>Vertebrata</taxon>
        <taxon>Cyclostomata</taxon>
        <taxon>Hyperoartia</taxon>
        <taxon>Petromyzontiformes</taxon>
        <taxon>Petromyzontidae</taxon>
        <taxon>Petromyzon</taxon>
    </lineage>
</organism>
<sequence>MLNRSALSDSELILLHYNYTGKLDHGSRGEPSSSLGPGSLALIAVCCVIAAENLLVMAAIACNGRLHTPTYCFVFNLALSDLLAAALYAANVRLSGATTLRLSRAAWFAREGAMFVALGASVFSLLAIAVERYATMLRMRLTPGGRVGARRRAAIAAAACWAAALVLGALPSLGWNCVGRLPECSAILPLYAKSYLLFCVALFSLILATDSVLYARIYCLVRRSGRRVSLRAPSASTAGSSAIDAPAAARKALAGRASPELGSSCAKLKLPAGSATPMKNTSPVSHKKAGESAGTPKSARPTRTGGTAAAPGMAETGGTVGTPKTARMATTDGNTGASCPSPSLTPRPASQRASAASERSVALLRTVAIVVGVFIACWSPLFALLAADVACEARRCPMLLRATDWCLVLAVLNSGANPIVYTLASREMRRAFVRLACCVAKVVALPMGRRRSSQHLSPHHWGLDSDTASTPHAGVGAVAAAAHAPAAAAAKILFRQRGFSSRRSTRSAGRAPSPAPESVRPTAATEAVSCS</sequence>
<dbReference type="PRINTS" id="PR01523">
    <property type="entry name" value="S1PRECEPTOR"/>
</dbReference>
<feature type="transmembrane region" description="Helical" evidence="12">
    <location>
        <begin position="40"/>
        <end position="61"/>
    </location>
</feature>
<evidence type="ECO:0000256" key="9">
    <source>
        <dbReference type="PIRSR" id="PIRSR604061-50"/>
    </source>
</evidence>
<evidence type="ECO:0000256" key="11">
    <source>
        <dbReference type="SAM" id="MobiDB-lite"/>
    </source>
</evidence>
<protein>
    <submittedName>
        <fullName evidence="15">Sphingosine 1-phosphate receptor 5-like</fullName>
    </submittedName>
</protein>
<dbReference type="SUPFAM" id="SSF81321">
    <property type="entry name" value="Family A G protein-coupled receptor-like"/>
    <property type="match status" value="1"/>
</dbReference>
<gene>
    <name evidence="15" type="primary">LOC116938891</name>
</gene>
<evidence type="ECO:0000256" key="6">
    <source>
        <dbReference type="ARBA" id="ARBA00023136"/>
    </source>
</evidence>
<reference evidence="15" key="1">
    <citation type="submission" date="2025-08" db="UniProtKB">
        <authorList>
            <consortium name="RefSeq"/>
        </authorList>
    </citation>
    <scope>IDENTIFICATION</scope>
    <source>
        <tissue evidence="15">Sperm</tissue>
    </source>
</reference>
<dbReference type="KEGG" id="pmrn:116938891"/>
<dbReference type="Pfam" id="PF00001">
    <property type="entry name" value="7tm_1"/>
    <property type="match status" value="1"/>
</dbReference>
<keyword evidence="5 10" id="KW-0297">G-protein coupled receptor</keyword>
<feature type="transmembrane region" description="Helical" evidence="12">
    <location>
        <begin position="112"/>
        <end position="134"/>
    </location>
</feature>
<dbReference type="Proteomes" id="UP001318040">
    <property type="component" value="Chromosome 1"/>
</dbReference>
<feature type="transmembrane region" description="Helical" evidence="12">
    <location>
        <begin position="407"/>
        <end position="424"/>
    </location>
</feature>
<dbReference type="GO" id="GO:0005886">
    <property type="term" value="C:plasma membrane"/>
    <property type="evidence" value="ECO:0007669"/>
    <property type="project" value="UniProtKB-SubCell"/>
</dbReference>
<accession>A0AAJ7SNF1</accession>
<feature type="transmembrane region" description="Helical" evidence="12">
    <location>
        <begin position="362"/>
        <end position="387"/>
    </location>
</feature>
<feature type="compositionally biased region" description="Low complexity" evidence="11">
    <location>
        <begin position="500"/>
        <end position="518"/>
    </location>
</feature>
<dbReference type="RefSeq" id="XP_032802524.1">
    <property type="nucleotide sequence ID" value="XM_032946633.1"/>
</dbReference>
<keyword evidence="4 12" id="KW-1133">Transmembrane helix</keyword>
<dbReference type="InterPro" id="IPR000276">
    <property type="entry name" value="GPCR_Rhodpsn"/>
</dbReference>
<dbReference type="GO" id="GO:0038036">
    <property type="term" value="F:sphingosine-1-phosphate receptor activity"/>
    <property type="evidence" value="ECO:0007669"/>
    <property type="project" value="InterPro"/>
</dbReference>
<feature type="transmembrane region" description="Helical" evidence="12">
    <location>
        <begin position="154"/>
        <end position="175"/>
    </location>
</feature>